<evidence type="ECO:0000313" key="2">
    <source>
        <dbReference type="Proteomes" id="UP000428803"/>
    </source>
</evidence>
<organism evidence="1 2">
    <name type="scientific">Sphingorhabdus lacus</name>
    <dbReference type="NCBI Taxonomy" id="392610"/>
    <lineage>
        <taxon>Bacteria</taxon>
        <taxon>Pseudomonadati</taxon>
        <taxon>Pseudomonadota</taxon>
        <taxon>Alphaproteobacteria</taxon>
        <taxon>Sphingomonadales</taxon>
        <taxon>Sphingomonadaceae</taxon>
        <taxon>Sphingorhabdus</taxon>
    </lineage>
</organism>
<dbReference type="RefSeq" id="WP_158902443.1">
    <property type="nucleotide sequence ID" value="NZ_CP035733.1"/>
</dbReference>
<dbReference type="OrthoDB" id="7355898at2"/>
<protein>
    <submittedName>
        <fullName evidence="1">Uncharacterized protein</fullName>
    </submittedName>
</protein>
<name>A0A6I6LCX2_9SPHN</name>
<sequence length="108" mass="12956">MLAGKKPLSCFADGEDFYPEVVSRYLRLFDRHVAAGRFIRRDHYSEMSWGRCHRIFYALPNEEWRIGEMIELLSSIHTWSADKERREGELLGYADWMNDYWLSNVYVK</sequence>
<keyword evidence="2" id="KW-1185">Reference proteome</keyword>
<accession>A0A6I6LCX2</accession>
<reference evidence="2" key="1">
    <citation type="submission" date="2019-01" db="EMBL/GenBank/DDBJ databases">
        <title>Sphingorhabdus lacus sp.nov., isolated from an oligotrophic freshwater lake.</title>
        <authorList>
            <person name="Park M."/>
        </authorList>
    </citation>
    <scope>NUCLEOTIDE SEQUENCE [LARGE SCALE GENOMIC DNA]</scope>
    <source>
        <strain evidence="2">IMCC1753</strain>
    </source>
</reference>
<dbReference type="KEGG" id="slaa:EUU25_15285"/>
<evidence type="ECO:0000313" key="1">
    <source>
        <dbReference type="EMBL" id="QGY81856.1"/>
    </source>
</evidence>
<gene>
    <name evidence="1" type="ORF">EUU25_15285</name>
</gene>
<dbReference type="EMBL" id="CP035733">
    <property type="protein sequence ID" value="QGY81856.1"/>
    <property type="molecule type" value="Genomic_DNA"/>
</dbReference>
<dbReference type="Proteomes" id="UP000428803">
    <property type="component" value="Chromosome"/>
</dbReference>
<dbReference type="AlphaFoldDB" id="A0A6I6LCX2"/>
<proteinExistence type="predicted"/>